<feature type="transmembrane region" description="Helical" evidence="1">
    <location>
        <begin position="66"/>
        <end position="87"/>
    </location>
</feature>
<evidence type="ECO:0000256" key="1">
    <source>
        <dbReference type="SAM" id="Phobius"/>
    </source>
</evidence>
<evidence type="ECO:0000313" key="2">
    <source>
        <dbReference type="EMBL" id="GIT94226.1"/>
    </source>
</evidence>
<keyword evidence="1" id="KW-0472">Membrane</keyword>
<reference evidence="2 3" key="1">
    <citation type="submission" date="2021-05" db="EMBL/GenBank/DDBJ databases">
        <title>Bacteria Genome sequencing.</title>
        <authorList>
            <person name="Takabe Y."/>
            <person name="Nakajima Y."/>
            <person name="Suzuki S."/>
            <person name="Shiozaki T."/>
        </authorList>
    </citation>
    <scope>NUCLEOTIDE SEQUENCE [LARGE SCALE GENOMIC DNA]</scope>
    <source>
        <strain evidence="2 3">AI_62</strain>
    </source>
</reference>
<keyword evidence="1" id="KW-1133">Transmembrane helix</keyword>
<dbReference type="RefSeq" id="WP_220747709.1">
    <property type="nucleotide sequence ID" value="NZ_BPFH01000001.1"/>
</dbReference>
<protein>
    <recommendedName>
        <fullName evidence="4">MAPEG family protein</fullName>
    </recommendedName>
</protein>
<sequence length="88" mass="9956">MLGLLRLVLFLTIGLSVVYVSLVFWFRAGEAERLKAEWAQSQPPLPEHTFVANGLRTYLQRLHPKLILGVYIVPITVVCGVVLYLNYA</sequence>
<keyword evidence="1" id="KW-0812">Transmembrane</keyword>
<evidence type="ECO:0000313" key="3">
    <source>
        <dbReference type="Proteomes" id="UP000786693"/>
    </source>
</evidence>
<name>A0ABQ4NII2_9RHOB</name>
<feature type="transmembrane region" description="Helical" evidence="1">
    <location>
        <begin position="6"/>
        <end position="26"/>
    </location>
</feature>
<organism evidence="2 3">
    <name type="scientific">Jannaschia pagri</name>
    <dbReference type="NCBI Taxonomy" id="2829797"/>
    <lineage>
        <taxon>Bacteria</taxon>
        <taxon>Pseudomonadati</taxon>
        <taxon>Pseudomonadota</taxon>
        <taxon>Alphaproteobacteria</taxon>
        <taxon>Rhodobacterales</taxon>
        <taxon>Roseobacteraceae</taxon>
        <taxon>Jannaschia</taxon>
    </lineage>
</organism>
<proteinExistence type="predicted"/>
<accession>A0ABQ4NII2</accession>
<dbReference type="EMBL" id="BPFH01000001">
    <property type="protein sequence ID" value="GIT94226.1"/>
    <property type="molecule type" value="Genomic_DNA"/>
</dbReference>
<gene>
    <name evidence="2" type="ORF">JANAI62_08490</name>
</gene>
<keyword evidence="3" id="KW-1185">Reference proteome</keyword>
<evidence type="ECO:0008006" key="4">
    <source>
        <dbReference type="Google" id="ProtNLM"/>
    </source>
</evidence>
<comment type="caution">
    <text evidence="2">The sequence shown here is derived from an EMBL/GenBank/DDBJ whole genome shotgun (WGS) entry which is preliminary data.</text>
</comment>
<dbReference type="Proteomes" id="UP000786693">
    <property type="component" value="Unassembled WGS sequence"/>
</dbReference>